<feature type="transmembrane region" description="Helical" evidence="1">
    <location>
        <begin position="85"/>
        <end position="105"/>
    </location>
</feature>
<organism evidence="2 4">
    <name type="scientific">Pseudoxanthomonas winnipegensis</name>
    <dbReference type="NCBI Taxonomy" id="2480810"/>
    <lineage>
        <taxon>Bacteria</taxon>
        <taxon>Pseudomonadati</taxon>
        <taxon>Pseudomonadota</taxon>
        <taxon>Gammaproteobacteria</taxon>
        <taxon>Lysobacterales</taxon>
        <taxon>Lysobacteraceae</taxon>
        <taxon>Pseudoxanthomonas</taxon>
    </lineage>
</organism>
<name>A0A4Q8L9N4_9GAMM</name>
<feature type="transmembrane region" description="Helical" evidence="1">
    <location>
        <begin position="51"/>
        <end position="73"/>
    </location>
</feature>
<dbReference type="InterPro" id="IPR025495">
    <property type="entry name" value="DUF4386"/>
</dbReference>
<evidence type="ECO:0000313" key="2">
    <source>
        <dbReference type="EMBL" id="TAA25232.1"/>
    </source>
</evidence>
<comment type="caution">
    <text evidence="2">The sequence shown here is derived from an EMBL/GenBank/DDBJ whole genome shotgun (WGS) entry which is preliminary data.</text>
</comment>
<proteinExistence type="predicted"/>
<dbReference type="RefSeq" id="WP_130521041.1">
    <property type="nucleotide sequence ID" value="NZ_SHLZ01000003.1"/>
</dbReference>
<keyword evidence="1" id="KW-0472">Membrane</keyword>
<feature type="transmembrane region" description="Helical" evidence="1">
    <location>
        <begin position="12"/>
        <end position="31"/>
    </location>
</feature>
<dbReference type="Proteomes" id="UP000291286">
    <property type="component" value="Unassembled WGS sequence"/>
</dbReference>
<keyword evidence="1" id="KW-1133">Transmembrane helix</keyword>
<evidence type="ECO:0000313" key="4">
    <source>
        <dbReference type="Proteomes" id="UP000291286"/>
    </source>
</evidence>
<accession>A0A4Q8L9N4</accession>
<dbReference type="EMBL" id="SHMF01000001">
    <property type="protein sequence ID" value="TAA38181.1"/>
    <property type="molecule type" value="Genomic_DNA"/>
</dbReference>
<feature type="transmembrane region" description="Helical" evidence="1">
    <location>
        <begin position="173"/>
        <end position="191"/>
    </location>
</feature>
<dbReference type="Pfam" id="PF14329">
    <property type="entry name" value="DUF4386"/>
    <property type="match status" value="1"/>
</dbReference>
<evidence type="ECO:0000313" key="3">
    <source>
        <dbReference type="EMBL" id="TAA38181.1"/>
    </source>
</evidence>
<evidence type="ECO:0000256" key="1">
    <source>
        <dbReference type="SAM" id="Phobius"/>
    </source>
</evidence>
<keyword evidence="1" id="KW-0812">Transmembrane</keyword>
<dbReference type="EMBL" id="SHMB01000009">
    <property type="protein sequence ID" value="TAA25232.1"/>
    <property type="molecule type" value="Genomic_DNA"/>
</dbReference>
<dbReference type="Proteomes" id="UP000292087">
    <property type="component" value="Unassembled WGS sequence"/>
</dbReference>
<accession>A0A4V6MKZ0</accession>
<gene>
    <name evidence="3" type="ORF">EA656_05990</name>
    <name evidence="2" type="ORF">EA661_17270</name>
</gene>
<feature type="transmembrane region" description="Helical" evidence="1">
    <location>
        <begin position="141"/>
        <end position="161"/>
    </location>
</feature>
<dbReference type="AlphaFoldDB" id="A0A4Q8L9N4"/>
<evidence type="ECO:0000313" key="5">
    <source>
        <dbReference type="Proteomes" id="UP000292087"/>
    </source>
</evidence>
<sequence length="235" mass="25203">MATQGSIARWTGAVYLVVVLTGIFSLAYVPGQLRAVGDPSGMLEHIVARQRLFQAGIASFVLEQLAFLALPFLLYRLLRHVQRTLAAAMVVLAVIAVPIALIAAAHRLDALTALTDPGLDAVSSNLREALALHSMTAYRNAIFMATLFWGLWLLPLGLLVYRSRQLPRVLGAALILGGLGYVCNVFGALLVPGYDQGALSNYTTLPAAFGEIGLCLWLLLFGMRPVASTLTDALE</sequence>
<protein>
    <submittedName>
        <fullName evidence="2">DUF4386 domain-containing protein</fullName>
    </submittedName>
</protein>
<feature type="transmembrane region" description="Helical" evidence="1">
    <location>
        <begin position="203"/>
        <end position="221"/>
    </location>
</feature>
<reference evidence="4 5" key="1">
    <citation type="submission" date="2019-02" db="EMBL/GenBank/DDBJ databases">
        <title>WGS of Pseudoxanthomonas species novum from clinical isolates.</title>
        <authorList>
            <person name="Bernier A.-M."/>
            <person name="Bernard K."/>
            <person name="Vachon A."/>
        </authorList>
    </citation>
    <scope>NUCLEOTIDE SEQUENCE [LARGE SCALE GENOMIC DNA]</scope>
    <source>
        <strain evidence="3 5">NML140781</strain>
        <strain evidence="2 4">NML171202</strain>
    </source>
</reference>